<comment type="caution">
    <text evidence="1">The sequence shown here is derived from an EMBL/GenBank/DDBJ whole genome shotgun (WGS) entry which is preliminary data.</text>
</comment>
<protein>
    <recommendedName>
        <fullName evidence="3">Tetratricopeptide repeat protein</fullName>
    </recommendedName>
</protein>
<proteinExistence type="predicted"/>
<dbReference type="SUPFAM" id="SSF81901">
    <property type="entry name" value="HCP-like"/>
    <property type="match status" value="1"/>
</dbReference>
<sequence length="296" mass="30093">MAADIAGTREGAEMLAECAEALLAQGDVADAVDWFARIVEGGEPELGPHAALRIGAALVDADPEATQAAFRYAADHGLGRVAEAAAGNLRTLARHDVPARTAPATAGEVAGRAALGRGRLWASDGDLEAARAAFEQAAGCPVAEVAAAGLAYLGSTLTMLGDQDAAAAVLERAMATGHPRYGAMAATDLSTVLAARGEHRRALEVLRWARGGEGPAASMAAVHLGLLLAKEFGDLDGGLAEPRRVAAAGPEAIAQAQGPDGVGSASLRLAEPALEESDLQGAIRLYERAMDTGHRS</sequence>
<keyword evidence="2" id="KW-1185">Reference proteome</keyword>
<dbReference type="InterPro" id="IPR011990">
    <property type="entry name" value="TPR-like_helical_dom_sf"/>
</dbReference>
<evidence type="ECO:0000313" key="1">
    <source>
        <dbReference type="EMBL" id="MFC5754093.1"/>
    </source>
</evidence>
<reference evidence="2" key="1">
    <citation type="journal article" date="2019" name="Int. J. Syst. Evol. Microbiol.">
        <title>The Global Catalogue of Microorganisms (GCM) 10K type strain sequencing project: providing services to taxonomists for standard genome sequencing and annotation.</title>
        <authorList>
            <consortium name="The Broad Institute Genomics Platform"/>
            <consortium name="The Broad Institute Genome Sequencing Center for Infectious Disease"/>
            <person name="Wu L."/>
            <person name="Ma J."/>
        </authorList>
    </citation>
    <scope>NUCLEOTIDE SEQUENCE [LARGE SCALE GENOMIC DNA]</scope>
    <source>
        <strain evidence="2">KCTC 42087</strain>
    </source>
</reference>
<dbReference type="EMBL" id="JBHSON010000136">
    <property type="protein sequence ID" value="MFC5754093.1"/>
    <property type="molecule type" value="Genomic_DNA"/>
</dbReference>
<evidence type="ECO:0000313" key="2">
    <source>
        <dbReference type="Proteomes" id="UP001596074"/>
    </source>
</evidence>
<name>A0ABW1AHQ7_9ACTN</name>
<dbReference type="Gene3D" id="1.25.40.10">
    <property type="entry name" value="Tetratricopeptide repeat domain"/>
    <property type="match status" value="1"/>
</dbReference>
<dbReference type="Proteomes" id="UP001596074">
    <property type="component" value="Unassembled WGS sequence"/>
</dbReference>
<accession>A0ABW1AHQ7</accession>
<organism evidence="1 2">
    <name type="scientific">Actinomadura rugatobispora</name>
    <dbReference type="NCBI Taxonomy" id="1994"/>
    <lineage>
        <taxon>Bacteria</taxon>
        <taxon>Bacillati</taxon>
        <taxon>Actinomycetota</taxon>
        <taxon>Actinomycetes</taxon>
        <taxon>Streptosporangiales</taxon>
        <taxon>Thermomonosporaceae</taxon>
        <taxon>Actinomadura</taxon>
    </lineage>
</organism>
<dbReference type="RefSeq" id="WP_378291824.1">
    <property type="nucleotide sequence ID" value="NZ_JBHSON010000136.1"/>
</dbReference>
<gene>
    <name evidence="1" type="ORF">ACFPZN_51460</name>
</gene>
<evidence type="ECO:0008006" key="3">
    <source>
        <dbReference type="Google" id="ProtNLM"/>
    </source>
</evidence>